<dbReference type="SUPFAM" id="SSF143011">
    <property type="entry name" value="RelE-like"/>
    <property type="match status" value="1"/>
</dbReference>
<dbReference type="AlphaFoldDB" id="A0A0D4C2H5"/>
<dbReference type="PATRIC" id="fig|1618207.4.peg.3174"/>
<protein>
    <submittedName>
        <fullName evidence="3">Plasmid stabilization protein</fullName>
    </submittedName>
</protein>
<keyword evidence="4" id="KW-1185">Reference proteome</keyword>
<keyword evidence="2" id="KW-1277">Toxin-antitoxin system</keyword>
<dbReference type="PANTHER" id="PTHR35601:SF1">
    <property type="entry name" value="TOXIN RELE"/>
    <property type="match status" value="1"/>
</dbReference>
<dbReference type="Pfam" id="PF05016">
    <property type="entry name" value="ParE_toxin"/>
    <property type="match status" value="1"/>
</dbReference>
<comment type="similarity">
    <text evidence="1">Belongs to the RelE toxin family.</text>
</comment>
<dbReference type="PANTHER" id="PTHR35601">
    <property type="entry name" value="TOXIN RELE"/>
    <property type="match status" value="1"/>
</dbReference>
<organism evidence="3 4">
    <name type="scientific">Psychromicrobium lacuslunae</name>
    <dbReference type="NCBI Taxonomy" id="1618207"/>
    <lineage>
        <taxon>Bacteria</taxon>
        <taxon>Bacillati</taxon>
        <taxon>Actinomycetota</taxon>
        <taxon>Actinomycetes</taxon>
        <taxon>Micrococcales</taxon>
        <taxon>Micrococcaceae</taxon>
        <taxon>Psychromicrobium</taxon>
    </lineage>
</organism>
<evidence type="ECO:0000313" key="4">
    <source>
        <dbReference type="Proteomes" id="UP000061839"/>
    </source>
</evidence>
<dbReference type="Proteomes" id="UP000061839">
    <property type="component" value="Chromosome"/>
</dbReference>
<dbReference type="InterPro" id="IPR007712">
    <property type="entry name" value="RelE/ParE_toxin"/>
</dbReference>
<sequence length="91" mass="10457">MSQKYEVRFSKSARRALTHALPEKVAAAAFEFITGNLAANPQRLGKQLGEPFYPLFSARRGEYRVIYSILEREIVIEIVSILHRRDAYRSS</sequence>
<dbReference type="InterPro" id="IPR035093">
    <property type="entry name" value="RelE/ParE_toxin_dom_sf"/>
</dbReference>
<dbReference type="STRING" id="1618207.UM93_15595"/>
<reference evidence="3 4" key="1">
    <citation type="journal article" date="2015" name="Genome Announc.">
        <title>Complete Genome Sequencing of Protease-Producing Novel Arthrobacter sp. Strain IHBB 11108 Using PacBio Single-Molecule Real-Time Sequencing Technology.</title>
        <authorList>
            <person name="Kiran S."/>
            <person name="Swarnkar M.K."/>
            <person name="Pal M."/>
            <person name="Thakur R."/>
            <person name="Tewari R."/>
            <person name="Singh A.K."/>
            <person name="Gulati A."/>
        </authorList>
    </citation>
    <scope>NUCLEOTIDE SEQUENCE [LARGE SCALE GENOMIC DNA]</scope>
    <source>
        <strain evidence="3 4">IHBB 11108</strain>
    </source>
</reference>
<dbReference type="OrthoDB" id="5326046at2"/>
<gene>
    <name evidence="3" type="ORF">UM93_15595</name>
</gene>
<evidence type="ECO:0000313" key="3">
    <source>
        <dbReference type="EMBL" id="AJT42551.1"/>
    </source>
</evidence>
<dbReference type="Gene3D" id="3.30.2310.20">
    <property type="entry name" value="RelE-like"/>
    <property type="match status" value="1"/>
</dbReference>
<accession>A0A0D4C2H5</accession>
<proteinExistence type="inferred from homology"/>
<dbReference type="HOGENOM" id="CLU_155761_1_2_11"/>
<dbReference type="RefSeq" id="WP_045076423.1">
    <property type="nucleotide sequence ID" value="NZ_CP011005.1"/>
</dbReference>
<evidence type="ECO:0000256" key="1">
    <source>
        <dbReference type="ARBA" id="ARBA00006226"/>
    </source>
</evidence>
<dbReference type="KEGG" id="ari:UM93_15595"/>
<evidence type="ECO:0000256" key="2">
    <source>
        <dbReference type="ARBA" id="ARBA00022649"/>
    </source>
</evidence>
<dbReference type="EMBL" id="CP011005">
    <property type="protein sequence ID" value="AJT42551.1"/>
    <property type="molecule type" value="Genomic_DNA"/>
</dbReference>
<name>A0A0D4C2H5_9MICC</name>